<dbReference type="PANTHER" id="PTHR32026">
    <property type="entry name" value="METHYLTRANSFERASE-LIKE PROTEIN 24"/>
    <property type="match status" value="1"/>
</dbReference>
<dbReference type="KEGG" id="senf:GJR95_31625"/>
<dbReference type="Gene3D" id="3.40.50.150">
    <property type="entry name" value="Vaccinia Virus protein VP39"/>
    <property type="match status" value="1"/>
</dbReference>
<dbReference type="InterPro" id="IPR026913">
    <property type="entry name" value="METTL24"/>
</dbReference>
<dbReference type="Pfam" id="PF05050">
    <property type="entry name" value="Methyltransf_21"/>
    <property type="match status" value="1"/>
</dbReference>
<reference evidence="2 3" key="1">
    <citation type="submission" date="2019-11" db="EMBL/GenBank/DDBJ databases">
        <title>Spirosoma endbachense sp. nov., isolated from a natural salt meadow.</title>
        <authorList>
            <person name="Rojas J."/>
            <person name="Ambika Manirajan B."/>
            <person name="Ratering S."/>
            <person name="Suarez C."/>
            <person name="Geissler-Plaum R."/>
            <person name="Schnell S."/>
        </authorList>
    </citation>
    <scope>NUCLEOTIDE SEQUENCE [LARGE SCALE GENOMIC DNA]</scope>
    <source>
        <strain evidence="2 3">I-24</strain>
    </source>
</reference>
<evidence type="ECO:0000313" key="2">
    <source>
        <dbReference type="EMBL" id="QHV99287.1"/>
    </source>
</evidence>
<dbReference type="AlphaFoldDB" id="A0A6P1W5H7"/>
<accession>A0A6P1W5H7</accession>
<dbReference type="Proteomes" id="UP000464577">
    <property type="component" value="Chromosome"/>
</dbReference>
<proteinExistence type="predicted"/>
<organism evidence="2 3">
    <name type="scientific">Spirosoma endbachense</name>
    <dbReference type="NCBI Taxonomy" id="2666025"/>
    <lineage>
        <taxon>Bacteria</taxon>
        <taxon>Pseudomonadati</taxon>
        <taxon>Bacteroidota</taxon>
        <taxon>Cytophagia</taxon>
        <taxon>Cytophagales</taxon>
        <taxon>Cytophagaceae</taxon>
        <taxon>Spirosoma</taxon>
    </lineage>
</organism>
<name>A0A6P1W5H7_9BACT</name>
<protein>
    <recommendedName>
        <fullName evidence="1">Methyltransferase FkbM domain-containing protein</fullName>
    </recommendedName>
</protein>
<keyword evidence="3" id="KW-1185">Reference proteome</keyword>
<dbReference type="InterPro" id="IPR029063">
    <property type="entry name" value="SAM-dependent_MTases_sf"/>
</dbReference>
<dbReference type="SUPFAM" id="SSF53335">
    <property type="entry name" value="S-adenosyl-L-methionine-dependent methyltransferases"/>
    <property type="match status" value="1"/>
</dbReference>
<sequence>MDIPAAMTLRKTHPKEAFTNQPFMENILDITKKVMGIHPQQGVKPVPGLVHIGSRFHGYHLPEHFLTSESICYCVGAGEDISFDTELKAIFDAQVFIFDPTPEGINHFQKVKDYTQNDQSLTIHNKPPHNKAPFTYRLTADQVNAITYVPIGVWDQKTTLRFFAPQKENYVSHSVFLFKDSNEFIEAPVDRLSNLMAMLGHTAVDVVKLEIEGAEYTVIDTIVQDKLDIKAILVEFDEVHNATDKAYHFRIKKSCSQLKKAGYVLVHSTESLKRTFIRKDVFDTLNVKKKAFPIT</sequence>
<feature type="domain" description="Methyltransferase FkbM" evidence="1">
    <location>
        <begin position="135"/>
        <end position="263"/>
    </location>
</feature>
<evidence type="ECO:0000313" key="3">
    <source>
        <dbReference type="Proteomes" id="UP000464577"/>
    </source>
</evidence>
<gene>
    <name evidence="2" type="ORF">GJR95_31625</name>
</gene>
<dbReference type="EMBL" id="CP045997">
    <property type="protein sequence ID" value="QHV99287.1"/>
    <property type="molecule type" value="Genomic_DNA"/>
</dbReference>
<evidence type="ECO:0000259" key="1">
    <source>
        <dbReference type="Pfam" id="PF05050"/>
    </source>
</evidence>
<dbReference type="InterPro" id="IPR006342">
    <property type="entry name" value="FkbM_mtfrase"/>
</dbReference>